<dbReference type="SMART" id="SM00906">
    <property type="entry name" value="Fungal_trans"/>
    <property type="match status" value="1"/>
</dbReference>
<dbReference type="PANTHER" id="PTHR31944">
    <property type="entry name" value="HEME-RESPONSIVE ZINC FINGER TRANSCRIPTION FACTOR HAP1"/>
    <property type="match status" value="1"/>
</dbReference>
<dbReference type="Gene3D" id="4.10.240.10">
    <property type="entry name" value="Zn(2)-C6 fungal-type DNA-binding domain"/>
    <property type="match status" value="1"/>
</dbReference>
<dbReference type="PROSITE" id="PS50048">
    <property type="entry name" value="ZN2_CY6_FUNGAL_2"/>
    <property type="match status" value="1"/>
</dbReference>
<evidence type="ECO:0000313" key="8">
    <source>
        <dbReference type="EMBL" id="KAF2493579.1"/>
    </source>
</evidence>
<dbReference type="GO" id="GO:0005634">
    <property type="term" value="C:nucleus"/>
    <property type="evidence" value="ECO:0007669"/>
    <property type="project" value="TreeGrafter"/>
</dbReference>
<dbReference type="SMART" id="SM00066">
    <property type="entry name" value="GAL4"/>
    <property type="match status" value="1"/>
</dbReference>
<accession>A0A6A6QN82</accession>
<dbReference type="InterPro" id="IPR036864">
    <property type="entry name" value="Zn2-C6_fun-type_DNA-bd_sf"/>
</dbReference>
<dbReference type="InterPro" id="IPR007219">
    <property type="entry name" value="XnlR_reg_dom"/>
</dbReference>
<dbReference type="PROSITE" id="PS00463">
    <property type="entry name" value="ZN2_CY6_FUNGAL_1"/>
    <property type="match status" value="1"/>
</dbReference>
<keyword evidence="9" id="KW-1185">Reference proteome</keyword>
<name>A0A6A6QN82_9PEZI</name>
<reference evidence="8" key="1">
    <citation type="journal article" date="2020" name="Stud. Mycol.">
        <title>101 Dothideomycetes genomes: a test case for predicting lifestyles and emergence of pathogens.</title>
        <authorList>
            <person name="Haridas S."/>
            <person name="Albert R."/>
            <person name="Binder M."/>
            <person name="Bloem J."/>
            <person name="Labutti K."/>
            <person name="Salamov A."/>
            <person name="Andreopoulos B."/>
            <person name="Baker S."/>
            <person name="Barry K."/>
            <person name="Bills G."/>
            <person name="Bluhm B."/>
            <person name="Cannon C."/>
            <person name="Castanera R."/>
            <person name="Culley D."/>
            <person name="Daum C."/>
            <person name="Ezra D."/>
            <person name="Gonzalez J."/>
            <person name="Henrissat B."/>
            <person name="Kuo A."/>
            <person name="Liang C."/>
            <person name="Lipzen A."/>
            <person name="Lutzoni F."/>
            <person name="Magnuson J."/>
            <person name="Mondo S."/>
            <person name="Nolan M."/>
            <person name="Ohm R."/>
            <person name="Pangilinan J."/>
            <person name="Park H.-J."/>
            <person name="Ramirez L."/>
            <person name="Alfaro M."/>
            <person name="Sun H."/>
            <person name="Tritt A."/>
            <person name="Yoshinaga Y."/>
            <person name="Zwiers L.-H."/>
            <person name="Turgeon B."/>
            <person name="Goodwin S."/>
            <person name="Spatafora J."/>
            <person name="Crous P."/>
            <person name="Grigoriev I."/>
        </authorList>
    </citation>
    <scope>NUCLEOTIDE SEQUENCE</scope>
    <source>
        <strain evidence="8">CBS 269.34</strain>
    </source>
</reference>
<evidence type="ECO:0000256" key="6">
    <source>
        <dbReference type="ARBA" id="ARBA00023242"/>
    </source>
</evidence>
<feature type="domain" description="Zn(2)-C6 fungal-type" evidence="7">
    <location>
        <begin position="14"/>
        <end position="43"/>
    </location>
</feature>
<dbReference type="AlphaFoldDB" id="A0A6A6QN82"/>
<keyword evidence="6" id="KW-0539">Nucleus</keyword>
<evidence type="ECO:0000256" key="5">
    <source>
        <dbReference type="ARBA" id="ARBA00023163"/>
    </source>
</evidence>
<evidence type="ECO:0000256" key="3">
    <source>
        <dbReference type="ARBA" id="ARBA00023015"/>
    </source>
</evidence>
<dbReference type="InterPro" id="IPR001138">
    <property type="entry name" value="Zn2Cys6_DnaBD"/>
</dbReference>
<dbReference type="CDD" id="cd00067">
    <property type="entry name" value="GAL4"/>
    <property type="match status" value="1"/>
</dbReference>
<sequence length="736" mass="81881">MDRELRRRRRPALSCIECRRRKIKCDRSDPCAHCVSTETQCAYTIRSNKPVVQPGGSLGSSPSPSIYATSSVARVQRNSTNRPTTVHGDFPPELQATATAAAAARQNDTPDTYGLKQGIRNRAQDEGPNLRDLLQRVQILEQSSASSPIHGLAETGRNILTRQSGLQDSQIILNKTRIFTWSHWMGMAQEFALIIACYAEAGGDGSGTLFQGAETRALVIQIGDLLQKCKNLARMIKIGRPSKCLSCAGFGLTPPSREVADIMVTLYFQSFESIHRILHGPTFRTQYERYWTHPESVTIDLRLKILLVIGIGSSLSNHGDTDASFRDMVRRWIYAAQTWLSGPLKKDRLDITGLQIHCLTVLARQIFSIGGDLVWMSMGSLIHRGMQIGLHRDPKYLPAMPVLQAELRRRLWVTILEMVVQSSLDSAMPPRISFEEFDTGAPCNINDEEMDDSTTTLLPHPKSTYTATSIQLTLFESLPTRLRILHLLNGLHSELSYMDVLALSSEITDAYRACSSFMKANEGYGVTPFHRNMLHYLVRRFLIPLHCPFASKARTNPLFSYSLTTSLDAAMAIISPEQDESFSHLMAVDGGIFREGIRLATTVISLELIAQAESQCLDGTLCHNSQYRQVLKQAVKDMASLSLERIRQGETNIKSYMFLTMILAQTEAIEAGASSELHIAQSATNSLELCHNLLQTRVGAAIDTGLPSIGLGSGQEGYDEFDLDMEFFFPDESFSY</sequence>
<dbReference type="GO" id="GO:0008270">
    <property type="term" value="F:zinc ion binding"/>
    <property type="evidence" value="ECO:0007669"/>
    <property type="project" value="InterPro"/>
</dbReference>
<dbReference type="EMBL" id="MU004192">
    <property type="protein sequence ID" value="KAF2493579.1"/>
    <property type="molecule type" value="Genomic_DNA"/>
</dbReference>
<protein>
    <recommendedName>
        <fullName evidence="7">Zn(2)-C6 fungal-type domain-containing protein</fullName>
    </recommendedName>
</protein>
<gene>
    <name evidence="8" type="ORF">BU16DRAFT_83911</name>
</gene>
<dbReference type="Pfam" id="PF04082">
    <property type="entry name" value="Fungal_trans"/>
    <property type="match status" value="1"/>
</dbReference>
<keyword evidence="1" id="KW-0479">Metal-binding</keyword>
<keyword evidence="4" id="KW-0238">DNA-binding</keyword>
<dbReference type="CDD" id="cd12148">
    <property type="entry name" value="fungal_TF_MHR"/>
    <property type="match status" value="1"/>
</dbReference>
<dbReference type="GO" id="GO:0001228">
    <property type="term" value="F:DNA-binding transcription activator activity, RNA polymerase II-specific"/>
    <property type="evidence" value="ECO:0007669"/>
    <property type="project" value="TreeGrafter"/>
</dbReference>
<keyword evidence="2" id="KW-0862">Zinc</keyword>
<dbReference type="InterPro" id="IPR051430">
    <property type="entry name" value="Fungal_TF_Env_Response"/>
</dbReference>
<keyword evidence="5" id="KW-0804">Transcription</keyword>
<dbReference type="SUPFAM" id="SSF57701">
    <property type="entry name" value="Zn2/Cys6 DNA-binding domain"/>
    <property type="match status" value="1"/>
</dbReference>
<dbReference type="OrthoDB" id="4337792at2759"/>
<organism evidence="8 9">
    <name type="scientific">Lophium mytilinum</name>
    <dbReference type="NCBI Taxonomy" id="390894"/>
    <lineage>
        <taxon>Eukaryota</taxon>
        <taxon>Fungi</taxon>
        <taxon>Dikarya</taxon>
        <taxon>Ascomycota</taxon>
        <taxon>Pezizomycotina</taxon>
        <taxon>Dothideomycetes</taxon>
        <taxon>Pleosporomycetidae</taxon>
        <taxon>Mytilinidiales</taxon>
        <taxon>Mytilinidiaceae</taxon>
        <taxon>Lophium</taxon>
    </lineage>
</organism>
<keyword evidence="3" id="KW-0805">Transcription regulation</keyword>
<evidence type="ECO:0000256" key="4">
    <source>
        <dbReference type="ARBA" id="ARBA00023125"/>
    </source>
</evidence>
<dbReference type="Proteomes" id="UP000799750">
    <property type="component" value="Unassembled WGS sequence"/>
</dbReference>
<proteinExistence type="predicted"/>
<dbReference type="PANTHER" id="PTHR31944:SF131">
    <property type="entry name" value="HEME-RESPONSIVE ZINC FINGER TRANSCRIPTION FACTOR HAP1"/>
    <property type="match status" value="1"/>
</dbReference>
<evidence type="ECO:0000256" key="2">
    <source>
        <dbReference type="ARBA" id="ARBA00022833"/>
    </source>
</evidence>
<evidence type="ECO:0000256" key="1">
    <source>
        <dbReference type="ARBA" id="ARBA00022723"/>
    </source>
</evidence>
<evidence type="ECO:0000313" key="9">
    <source>
        <dbReference type="Proteomes" id="UP000799750"/>
    </source>
</evidence>
<evidence type="ECO:0000259" key="7">
    <source>
        <dbReference type="PROSITE" id="PS50048"/>
    </source>
</evidence>
<dbReference type="GO" id="GO:0000978">
    <property type="term" value="F:RNA polymerase II cis-regulatory region sequence-specific DNA binding"/>
    <property type="evidence" value="ECO:0007669"/>
    <property type="project" value="TreeGrafter"/>
</dbReference>
<dbReference type="GO" id="GO:0006351">
    <property type="term" value="P:DNA-templated transcription"/>
    <property type="evidence" value="ECO:0007669"/>
    <property type="project" value="InterPro"/>
</dbReference>
<dbReference type="Pfam" id="PF00172">
    <property type="entry name" value="Zn_clus"/>
    <property type="match status" value="1"/>
</dbReference>